<comment type="caution">
    <text evidence="2">The sequence shown here is derived from an EMBL/GenBank/DDBJ whole genome shotgun (WGS) entry which is preliminary data.</text>
</comment>
<dbReference type="RefSeq" id="WP_057624220.1">
    <property type="nucleotide sequence ID" value="NZ_LKHV02000001.1"/>
</dbReference>
<evidence type="ECO:0000313" key="3">
    <source>
        <dbReference type="EMBL" id="MCS5709462.1"/>
    </source>
</evidence>
<dbReference type="OrthoDB" id="9831430at2"/>
<feature type="chain" id="PRO_5043129645" description="Porin" evidence="1">
    <location>
        <begin position="25"/>
        <end position="329"/>
    </location>
</feature>
<evidence type="ECO:0008006" key="5">
    <source>
        <dbReference type="Google" id="ProtNLM"/>
    </source>
</evidence>
<protein>
    <recommendedName>
        <fullName evidence="5">Porin</fullName>
    </recommendedName>
</protein>
<evidence type="ECO:0000256" key="1">
    <source>
        <dbReference type="SAM" id="SignalP"/>
    </source>
</evidence>
<sequence length="329" mass="35068">MKTAIKVTLGTMLVAGFAATTAQAGSWNRVAVTGTATYTEATSNAATMGDALIVAGGNPEFRRAFVVEPDNELDFGIGLSYRLGGNNPASDTRLYLDYDHFSDDEVRSASGIRNLGNAGGNGVGSQAILDQKSEQFRLGVTQTLHFGQRLDVTLNGFLEYLKLDRSFSEATAHHARTTEDEMKGFGPGFGAAARGTPFSYCPEFGIFGGANTSLLYAQNEYAQTNSTGAAATSYFYNPEDSHSVVAKLDAEFGVDYRRVINSDMARVLFHAALGVRYVNAINAFKAGNTSWNPSALNGNAQNFAQWTGASHDFGRVGPFLRVTIGGADA</sequence>
<name>A0A0Q9YHM6_9GAMM</name>
<keyword evidence="1" id="KW-0732">Signal</keyword>
<evidence type="ECO:0000313" key="2">
    <source>
        <dbReference type="EMBL" id="KRG19113.1"/>
    </source>
</evidence>
<reference evidence="3" key="2">
    <citation type="journal article" date="2016" name="Genome Announc.">
        <title>Draft Genome Sequences of Two Novel Amoeba-Resistant Intranuclear Bacteria, 'Candidatus Berkiella cookevillensis' and 'Candidatus Berkiella aquae'.</title>
        <authorList>
            <person name="Mehari Y.T."/>
            <person name="Arivett B.A."/>
            <person name="Farone A.L."/>
            <person name="Gunderson J.H."/>
            <person name="Farone M.B."/>
        </authorList>
    </citation>
    <scope>NUCLEOTIDE SEQUENCE</scope>
    <source>
        <strain evidence="3">CC99</strain>
    </source>
</reference>
<dbReference type="Proteomes" id="UP000051494">
    <property type="component" value="Unassembled WGS sequence"/>
</dbReference>
<reference evidence="3" key="3">
    <citation type="submission" date="2021-06" db="EMBL/GenBank/DDBJ databases">
        <title>Genomic Description and Analysis of Intracellular Bacteria, Candidatus Berkiella cookevillensis and Candidatus Berkiella aquae.</title>
        <authorList>
            <person name="Kidane D.T."/>
            <person name="Mehari Y.T."/>
            <person name="Rice F.C."/>
            <person name="Arivett B.A."/>
            <person name="Farone A.L."/>
            <person name="Berk S.G."/>
            <person name="Farone M.B."/>
        </authorList>
    </citation>
    <scope>NUCLEOTIDE SEQUENCE</scope>
    <source>
        <strain evidence="3">CC99</strain>
    </source>
</reference>
<dbReference type="AlphaFoldDB" id="A0A0Q9YHM6"/>
<dbReference type="EMBL" id="LKHV02000001">
    <property type="protein sequence ID" value="MCS5709462.1"/>
    <property type="molecule type" value="Genomic_DNA"/>
</dbReference>
<reference evidence="2" key="1">
    <citation type="submission" date="2015-09" db="EMBL/GenBank/DDBJ databases">
        <title>Draft Genome Sequences of Two Novel Amoeba-resistant Intranuclear Bacteria, Candidatus Berkiella cookevillensis and Candidatus Berkiella aquae.</title>
        <authorList>
            <person name="Mehari Y.T."/>
            <person name="Arivett B.A."/>
            <person name="Farone A.L."/>
            <person name="Gunderson J.H."/>
            <person name="Farone M.B."/>
        </authorList>
    </citation>
    <scope>NUCLEOTIDE SEQUENCE [LARGE SCALE GENOMIC DNA]</scope>
    <source>
        <strain evidence="2">CC99</strain>
    </source>
</reference>
<organism evidence="2">
    <name type="scientific">Candidatus Berkiella cookevillensis</name>
    <dbReference type="NCBI Taxonomy" id="437022"/>
    <lineage>
        <taxon>Bacteria</taxon>
        <taxon>Pseudomonadati</taxon>
        <taxon>Pseudomonadota</taxon>
        <taxon>Gammaproteobacteria</taxon>
        <taxon>Candidatus Berkiellales</taxon>
        <taxon>Candidatus Berkiellaceae</taxon>
        <taxon>Candidatus Berkiella</taxon>
    </lineage>
</organism>
<keyword evidence="4" id="KW-1185">Reference proteome</keyword>
<proteinExistence type="predicted"/>
<feature type="signal peptide" evidence="1">
    <location>
        <begin position="1"/>
        <end position="24"/>
    </location>
</feature>
<dbReference type="InterPro" id="IPR007825">
    <property type="entry name" value="Major_OMP_Legionella"/>
</dbReference>
<gene>
    <name evidence="2" type="ORF">CC99x_01111</name>
    <name evidence="3" type="ORF">CC99x_011200</name>
</gene>
<dbReference type="EMBL" id="LKHV01000004">
    <property type="protein sequence ID" value="KRG19113.1"/>
    <property type="molecule type" value="Genomic_DNA"/>
</dbReference>
<evidence type="ECO:0000313" key="4">
    <source>
        <dbReference type="Proteomes" id="UP000051494"/>
    </source>
</evidence>
<accession>A0A0Q9YHM6</accession>
<dbReference type="Pfam" id="PF05150">
    <property type="entry name" value="Legionella_OMP"/>
    <property type="match status" value="1"/>
</dbReference>